<accession>G9YU91</accession>
<dbReference type="EMBL" id="AGCK01000251">
    <property type="protein sequence ID" value="EHM42561.1"/>
    <property type="molecule type" value="Genomic_DNA"/>
</dbReference>
<comment type="caution">
    <text evidence="2">The sequence shown here is derived from an EMBL/GenBank/DDBJ whole genome shotgun (WGS) entry which is preliminary data.</text>
</comment>
<sequence>MGSTRNPYKTHTGIKKQDKKVIKSTQQDTTTERAYPLCHNGSGQ</sequence>
<name>G9YU91_FLAPL</name>
<proteinExistence type="predicted"/>
<reference evidence="2 3" key="1">
    <citation type="submission" date="2011-08" db="EMBL/GenBank/DDBJ databases">
        <authorList>
            <person name="Weinstock G."/>
            <person name="Sodergren E."/>
            <person name="Clifton S."/>
            <person name="Fulton L."/>
            <person name="Fulton B."/>
            <person name="Courtney L."/>
            <person name="Fronick C."/>
            <person name="Harrison M."/>
            <person name="Strong C."/>
            <person name="Farmer C."/>
            <person name="Delahaunty K."/>
            <person name="Markovic C."/>
            <person name="Hall O."/>
            <person name="Minx P."/>
            <person name="Tomlinson C."/>
            <person name="Mitreva M."/>
            <person name="Hou S."/>
            <person name="Chen J."/>
            <person name="Wollam A."/>
            <person name="Pepin K.H."/>
            <person name="Johnson M."/>
            <person name="Bhonagiri V."/>
            <person name="Zhang X."/>
            <person name="Suruliraj S."/>
            <person name="Warren W."/>
            <person name="Chinwalla A."/>
            <person name="Mardis E.R."/>
            <person name="Wilson R.K."/>
        </authorList>
    </citation>
    <scope>NUCLEOTIDE SEQUENCE [LARGE SCALE GENOMIC DNA]</scope>
    <source>
        <strain evidence="2 3">ATCC 29863</strain>
    </source>
</reference>
<evidence type="ECO:0000256" key="1">
    <source>
        <dbReference type="SAM" id="MobiDB-lite"/>
    </source>
</evidence>
<dbReference type="AlphaFoldDB" id="G9YU91"/>
<dbReference type="Proteomes" id="UP000004459">
    <property type="component" value="Unassembled WGS sequence"/>
</dbReference>
<protein>
    <submittedName>
        <fullName evidence="2">Uncharacterized protein</fullName>
    </submittedName>
</protein>
<evidence type="ECO:0000313" key="3">
    <source>
        <dbReference type="Proteomes" id="UP000004459"/>
    </source>
</evidence>
<evidence type="ECO:0000313" key="2">
    <source>
        <dbReference type="EMBL" id="EHM42561.1"/>
    </source>
</evidence>
<organism evidence="2 3">
    <name type="scientific">Flavonifractor plautii ATCC 29863</name>
    <dbReference type="NCBI Taxonomy" id="411475"/>
    <lineage>
        <taxon>Bacteria</taxon>
        <taxon>Bacillati</taxon>
        <taxon>Bacillota</taxon>
        <taxon>Clostridia</taxon>
        <taxon>Eubacteriales</taxon>
        <taxon>Oscillospiraceae</taxon>
        <taxon>Flavonifractor</taxon>
    </lineage>
</organism>
<gene>
    <name evidence="2" type="ORF">HMPREF0372_03137</name>
</gene>
<feature type="region of interest" description="Disordered" evidence="1">
    <location>
        <begin position="1"/>
        <end position="44"/>
    </location>
</feature>
<dbReference type="HOGENOM" id="CLU_3216582_0_0_9"/>